<reference evidence="1 2" key="1">
    <citation type="journal article" date="2014" name="PLoS ONE">
        <title>Global Analysis of Gene Expression Profiles in Physic Nut (Jatropha curcas L.) Seedlings Exposed to Salt Stress.</title>
        <authorList>
            <person name="Zhang L."/>
            <person name="Zhang C."/>
            <person name="Wu P."/>
            <person name="Chen Y."/>
            <person name="Li M."/>
            <person name="Jiang H."/>
            <person name="Wu G."/>
        </authorList>
    </citation>
    <scope>NUCLEOTIDE SEQUENCE [LARGE SCALE GENOMIC DNA]</scope>
    <source>
        <strain evidence="2">cv. GZQX0401</strain>
        <tissue evidence="1">Young leaves</tissue>
    </source>
</reference>
<name>A0A067K870_JATCU</name>
<dbReference type="AlphaFoldDB" id="A0A067K870"/>
<gene>
    <name evidence="1" type="ORF">JCGZ_13202</name>
</gene>
<organism evidence="1 2">
    <name type="scientific">Jatropha curcas</name>
    <name type="common">Barbados nut</name>
    <dbReference type="NCBI Taxonomy" id="180498"/>
    <lineage>
        <taxon>Eukaryota</taxon>
        <taxon>Viridiplantae</taxon>
        <taxon>Streptophyta</taxon>
        <taxon>Embryophyta</taxon>
        <taxon>Tracheophyta</taxon>
        <taxon>Spermatophyta</taxon>
        <taxon>Magnoliopsida</taxon>
        <taxon>eudicotyledons</taxon>
        <taxon>Gunneridae</taxon>
        <taxon>Pentapetalae</taxon>
        <taxon>rosids</taxon>
        <taxon>fabids</taxon>
        <taxon>Malpighiales</taxon>
        <taxon>Euphorbiaceae</taxon>
        <taxon>Crotonoideae</taxon>
        <taxon>Jatropheae</taxon>
        <taxon>Jatropha</taxon>
    </lineage>
</organism>
<proteinExistence type="predicted"/>
<accession>A0A067K870</accession>
<sequence length="97" mass="11157">MVTEFVHNILPHSKPGSSLCRGRSTHPWTVLALRPTFDPRMSLALLWSCLLRYTYSVPEVYAIASTPPMPRTAPLLRHRIEERCLGLLPLLRHRPEM</sequence>
<dbReference type="Proteomes" id="UP000027138">
    <property type="component" value="Unassembled WGS sequence"/>
</dbReference>
<dbReference type="EMBL" id="KK914582">
    <property type="protein sequence ID" value="KDP32277.1"/>
    <property type="molecule type" value="Genomic_DNA"/>
</dbReference>
<evidence type="ECO:0000313" key="1">
    <source>
        <dbReference type="EMBL" id="KDP32277.1"/>
    </source>
</evidence>
<protein>
    <submittedName>
        <fullName evidence="1">Uncharacterized protein</fullName>
    </submittedName>
</protein>
<evidence type="ECO:0000313" key="2">
    <source>
        <dbReference type="Proteomes" id="UP000027138"/>
    </source>
</evidence>
<keyword evidence="2" id="KW-1185">Reference proteome</keyword>